<evidence type="ECO:0000313" key="2">
    <source>
        <dbReference type="Proteomes" id="UP000765891"/>
    </source>
</evidence>
<name>A0A8T4GQ25_9EURY</name>
<gene>
    <name evidence="1" type="ORF">J2752_002331</name>
</gene>
<comment type="caution">
    <text evidence="1">The sequence shown here is derived from an EMBL/GenBank/DDBJ whole genome shotgun (WGS) entry which is preliminary data.</text>
</comment>
<reference evidence="1" key="1">
    <citation type="submission" date="2021-03" db="EMBL/GenBank/DDBJ databases">
        <title>Genomic Encyclopedia of Type Strains, Phase IV (KMG-IV): sequencing the most valuable type-strain genomes for metagenomic binning, comparative biology and taxonomic classification.</title>
        <authorList>
            <person name="Goeker M."/>
        </authorList>
    </citation>
    <scope>NUCLEOTIDE SEQUENCE</scope>
    <source>
        <strain evidence="1">DSM 22443</strain>
    </source>
</reference>
<dbReference type="Proteomes" id="UP000765891">
    <property type="component" value="Unassembled WGS sequence"/>
</dbReference>
<accession>A0A8T4GQ25</accession>
<protein>
    <submittedName>
        <fullName evidence="1">Uncharacterized protein</fullName>
    </submittedName>
</protein>
<evidence type="ECO:0000313" key="1">
    <source>
        <dbReference type="EMBL" id="MBP1955408.1"/>
    </source>
</evidence>
<dbReference type="EMBL" id="JAGGKO010000004">
    <property type="protein sequence ID" value="MBP1955408.1"/>
    <property type="molecule type" value="Genomic_DNA"/>
</dbReference>
<sequence length="34" mass="3893">MNLTDLASVDDVDAYLEEHDAKQAEFLKKQIDRA</sequence>
<proteinExistence type="predicted"/>
<dbReference type="AlphaFoldDB" id="A0A8T4GQ25"/>
<organism evidence="1 2">
    <name type="scientific">Halarchaeum rubridurum</name>
    <dbReference type="NCBI Taxonomy" id="489911"/>
    <lineage>
        <taxon>Archaea</taxon>
        <taxon>Methanobacteriati</taxon>
        <taxon>Methanobacteriota</taxon>
        <taxon>Stenosarchaea group</taxon>
        <taxon>Halobacteria</taxon>
        <taxon>Halobacteriales</taxon>
        <taxon>Halobacteriaceae</taxon>
    </lineage>
</organism>